<organism evidence="1">
    <name type="scientific">Ampulex compressa</name>
    <name type="common">Emerald cockroach wasp</name>
    <dbReference type="NCBI Taxonomy" id="860918"/>
    <lineage>
        <taxon>Eukaryota</taxon>
        <taxon>Metazoa</taxon>
        <taxon>Ecdysozoa</taxon>
        <taxon>Arthropoda</taxon>
        <taxon>Hexapoda</taxon>
        <taxon>Insecta</taxon>
        <taxon>Pterygota</taxon>
        <taxon>Neoptera</taxon>
        <taxon>Endopterygota</taxon>
        <taxon>Hymenoptera</taxon>
        <taxon>Apocrita</taxon>
        <taxon>Aculeata</taxon>
        <taxon>Apoidea</taxon>
        <taxon>Ampulicidae</taxon>
        <taxon>Ampulicini</taxon>
        <taxon>Ampulex</taxon>
    </lineage>
</organism>
<dbReference type="InterPro" id="IPR023795">
    <property type="entry name" value="Serpin_CS"/>
</dbReference>
<name>A0A1W6EWB3_AMPCP</name>
<dbReference type="AlphaFoldDB" id="A0A1W6EWB3"/>
<reference evidence="1" key="1">
    <citation type="submission" date="2017-02" db="EMBL/GenBank/DDBJ databases">
        <title>Parasitoid Jewel Wasp Mounts Multi-Pronged Neurochemical Attack to Hijack a Host Brain.</title>
        <authorList>
            <person name="Arvidson R.S."/>
            <person name="Kaiser M."/>
            <person name="Libersat F."/>
            <person name="Adams M.E."/>
        </authorList>
    </citation>
    <scope>NUCLEOTIDE SEQUENCE</scope>
    <source>
        <strain evidence="1">229</strain>
    </source>
</reference>
<proteinExistence type="evidence at transcript level"/>
<protein>
    <submittedName>
        <fullName evidence="1">Venom protein</fullName>
    </submittedName>
</protein>
<sequence>MYINHPFIYSIIRASMNERESEHAPLVLFSGQFLNPEQ</sequence>
<dbReference type="EMBL" id="KY563602">
    <property type="protein sequence ID" value="ARK20011.1"/>
    <property type="molecule type" value="mRNA"/>
</dbReference>
<evidence type="ECO:0000313" key="1">
    <source>
        <dbReference type="EMBL" id="ARK20011.1"/>
    </source>
</evidence>
<accession>A0A1W6EWB3</accession>
<dbReference type="PROSITE" id="PS00284">
    <property type="entry name" value="SERPIN"/>
    <property type="match status" value="1"/>
</dbReference>